<dbReference type="EMBL" id="LO017727">
    <property type="protein sequence ID" value="CRH04517.1"/>
    <property type="molecule type" value="Genomic_DNA"/>
</dbReference>
<sequence length="327" mass="35908">MSSENMLTVSPVAASIYGFTACDRSGIENYAKALLTIAGADGTIAEEERAWFEANFVELLQLPAEVTDTFKGFDHRRADPAKLLSDLKLGGEGDARRMFLFDAIRMSKADGDYAHSEQSMVRQTARAMGVSPGTLGDIEGVVAMEEGVHAMRRALFRMIEDDEEESPAVPTGDDVIKHNAWITYHFGHSHTAREPLQAYCQLLLAVAGSDGEISSEERAWFDTMITAAGVPEDLRGELDAFDFNSADVKELASKSTLEIPMNMDHVTIYLAIQMASADGDYAPKEREAVRSAAKGLEVEDEVVDHLENLVLLEGQLQNMRKGLFLIK</sequence>
<evidence type="ECO:0000259" key="1">
    <source>
        <dbReference type="Pfam" id="PF05099"/>
    </source>
</evidence>
<dbReference type="AlphaFoldDB" id="A0A1S7LEM5"/>
<dbReference type="Pfam" id="PF05099">
    <property type="entry name" value="TerB"/>
    <property type="match status" value="2"/>
</dbReference>
<accession>A0A1S7LEM5</accession>
<dbReference type="Gene3D" id="1.10.3680.10">
    <property type="entry name" value="TerB-like"/>
    <property type="match status" value="2"/>
</dbReference>
<dbReference type="InterPro" id="IPR007791">
    <property type="entry name" value="DjlA_N"/>
</dbReference>
<gene>
    <name evidence="2" type="ORF">MAGMO_0304</name>
</gene>
<name>A0A1S7LEM5_MAGMO</name>
<reference evidence="2" key="1">
    <citation type="submission" date="2015-04" db="EMBL/GenBank/DDBJ databases">
        <authorList>
            <person name="Syromyatnikov M.Y."/>
            <person name="Popov V.N."/>
        </authorList>
    </citation>
    <scope>NUCLEOTIDE SEQUENCE</scope>
    <source>
        <strain evidence="2">MO-1</strain>
    </source>
</reference>
<dbReference type="InterPro" id="IPR029024">
    <property type="entry name" value="TerB-like"/>
</dbReference>
<feature type="domain" description="Co-chaperone DjlA N-terminal" evidence="1">
    <location>
        <begin position="33"/>
        <end position="135"/>
    </location>
</feature>
<feature type="domain" description="Co-chaperone DjlA N-terminal" evidence="1">
    <location>
        <begin position="198"/>
        <end position="303"/>
    </location>
</feature>
<evidence type="ECO:0000313" key="2">
    <source>
        <dbReference type="EMBL" id="CRH04517.1"/>
    </source>
</evidence>
<proteinExistence type="predicted"/>
<dbReference type="SUPFAM" id="SSF158682">
    <property type="entry name" value="TerB-like"/>
    <property type="match status" value="2"/>
</dbReference>
<organism evidence="2">
    <name type="scientific">Magnetococcus massalia (strain MO-1)</name>
    <dbReference type="NCBI Taxonomy" id="451514"/>
    <lineage>
        <taxon>Bacteria</taxon>
        <taxon>Pseudomonadati</taxon>
        <taxon>Pseudomonadota</taxon>
        <taxon>Magnetococcia</taxon>
        <taxon>Magnetococcales</taxon>
        <taxon>Magnetococcaceae</taxon>
        <taxon>Magnetococcus</taxon>
    </lineage>
</organism>
<protein>
    <recommendedName>
        <fullName evidence="1">Co-chaperone DjlA N-terminal domain-containing protein</fullName>
    </recommendedName>
</protein>